<dbReference type="EMBL" id="AP028910">
    <property type="protein sequence ID" value="BES90413.1"/>
    <property type="molecule type" value="Genomic_DNA"/>
</dbReference>
<evidence type="ECO:0000313" key="1">
    <source>
        <dbReference type="EMBL" id="BES90413.1"/>
    </source>
</evidence>
<reference evidence="1 2" key="1">
    <citation type="submission" date="2023-09" db="EMBL/GenBank/DDBJ databases">
        <title>Nesidiocoris tenuis whole genome shotgun sequence.</title>
        <authorList>
            <person name="Shibata T."/>
            <person name="Shimoda M."/>
            <person name="Kobayashi T."/>
            <person name="Uehara T."/>
        </authorList>
    </citation>
    <scope>NUCLEOTIDE SEQUENCE [LARGE SCALE GENOMIC DNA]</scope>
    <source>
        <strain evidence="1 2">Japan</strain>
    </source>
</reference>
<protein>
    <submittedName>
        <fullName evidence="1">Uncharacterized protein</fullName>
    </submittedName>
</protein>
<keyword evidence="2" id="KW-1185">Reference proteome</keyword>
<organism evidence="1 2">
    <name type="scientific">Nesidiocoris tenuis</name>
    <dbReference type="NCBI Taxonomy" id="355587"/>
    <lineage>
        <taxon>Eukaryota</taxon>
        <taxon>Metazoa</taxon>
        <taxon>Ecdysozoa</taxon>
        <taxon>Arthropoda</taxon>
        <taxon>Hexapoda</taxon>
        <taxon>Insecta</taxon>
        <taxon>Pterygota</taxon>
        <taxon>Neoptera</taxon>
        <taxon>Paraneoptera</taxon>
        <taxon>Hemiptera</taxon>
        <taxon>Heteroptera</taxon>
        <taxon>Panheteroptera</taxon>
        <taxon>Cimicomorpha</taxon>
        <taxon>Miridae</taxon>
        <taxon>Dicyphina</taxon>
        <taxon>Nesidiocoris</taxon>
    </lineage>
</organism>
<gene>
    <name evidence="1" type="ORF">NTJ_03221</name>
</gene>
<accession>A0ABN7AEJ1</accession>
<evidence type="ECO:0000313" key="2">
    <source>
        <dbReference type="Proteomes" id="UP001307889"/>
    </source>
</evidence>
<proteinExistence type="predicted"/>
<sequence>MAFDRPAPRRRTAAQTEYFIRPLAALPAEYLRRTDRLLAGIERRGRSHKTGAGAAWLQVDEQVPAGGASGFPRMAAPRC</sequence>
<dbReference type="Proteomes" id="UP001307889">
    <property type="component" value="Chromosome 2"/>
</dbReference>
<name>A0ABN7AEJ1_9HEMI</name>